<evidence type="ECO:0000256" key="11">
    <source>
        <dbReference type="ARBA" id="ARBA00022889"/>
    </source>
</evidence>
<dbReference type="InterPro" id="IPR033760">
    <property type="entry name" value="Integrin_beta_N"/>
</dbReference>
<keyword evidence="7 20" id="KW-0732">Signal</keyword>
<evidence type="ECO:0000256" key="18">
    <source>
        <dbReference type="RuleBase" id="RU000633"/>
    </source>
</evidence>
<dbReference type="PRINTS" id="PR01186">
    <property type="entry name" value="INTEGRINB"/>
</dbReference>
<feature type="signal peptide" evidence="20">
    <location>
        <begin position="1"/>
        <end position="25"/>
    </location>
</feature>
<feature type="disulfide bond" evidence="17">
    <location>
        <begin position="531"/>
        <end position="546"/>
    </location>
</feature>
<keyword evidence="9" id="KW-0106">Calcium</keyword>
<dbReference type="EMBL" id="JAIZAY010000018">
    <property type="protein sequence ID" value="KAJ8025013.1"/>
    <property type="molecule type" value="Genomic_DNA"/>
</dbReference>
<dbReference type="GO" id="GO:0016477">
    <property type="term" value="P:cell migration"/>
    <property type="evidence" value="ECO:0007669"/>
    <property type="project" value="TreeGrafter"/>
</dbReference>
<evidence type="ECO:0000256" key="19">
    <source>
        <dbReference type="SAM" id="Phobius"/>
    </source>
</evidence>
<dbReference type="Pfam" id="PF08725">
    <property type="entry name" value="Integrin_b_cyt"/>
    <property type="match status" value="1"/>
</dbReference>
<evidence type="ECO:0000256" key="1">
    <source>
        <dbReference type="ARBA" id="ARBA00004251"/>
    </source>
</evidence>
<protein>
    <recommendedName>
        <fullName evidence="18">Integrin beta</fullName>
    </recommendedName>
</protein>
<keyword evidence="8" id="KW-0677">Repeat</keyword>
<dbReference type="GO" id="GO:0007229">
    <property type="term" value="P:integrin-mediated signaling pathway"/>
    <property type="evidence" value="ECO:0007669"/>
    <property type="project" value="UniProtKB-KW"/>
</dbReference>
<dbReference type="Gene3D" id="4.10.1240.30">
    <property type="match status" value="1"/>
</dbReference>
<dbReference type="SUPFAM" id="SSF69687">
    <property type="entry name" value="Integrin beta tail domain"/>
    <property type="match status" value="1"/>
</dbReference>
<dbReference type="InterPro" id="IPR057243">
    <property type="entry name" value="Integrin_I-EGF_CS"/>
</dbReference>
<keyword evidence="3" id="KW-1003">Cell membrane</keyword>
<sequence>MDTTLLKQLLINALLCGLLVGGAVGQGGEECHPAKTCGKCMTINPGCSWCKDVNKTFEGPRCDLPGNLNRNGCINQTNEPSAVKIVKNERLQNPVYSSDDDIIEPAVPIAPQKVNLNLRLGDRQTFDVRVLQVNDYPVDLYYLMDLSHSMKDDLKSLKNLGSLLAKEMKNITRSFALGFGSFVDKPVAPYISIAPSKINTPCTGCQKAYSFRNELPLNQNTSLFEDKVRKTQISGNLDAAEGTLDAIMQAAVCKVEVGWRENARRLLLVTTDAPFHIEGDGKLAGIISPNDGECHLTQNEYATAHLYDYPSIAQLEEKLIENNIIPIFAVSKFHDLYTDLRNVMQGAIVSSLSSDSSNIVEIVSINYREITGAIELAYSAVDGLELQISSSCTEGSYPVRPGERPICTNVRDNDEILFQVEVTATRCVEQTFDIYPIGFDKRLTVHVKVACNCSCELEPEINSTDCSNGNGDQVCGICQCQPGRYGDTCECTGDSEENKDQSQKDIFCKPNNETTVLCSGRGECICGECRCNKPARQDEVVSGTYCECNNQACPREDGEVCGGSERGECVCAADGRTNECQCRPGYTGEKCNCPTQTDTCRSSNGLICNAAGKCVCGKCECETGSKYSGSKCDECLTCTDCDLHIGCVQCKLLNNTESLSAEECDMCSQIIKNVTELPERNDTESACNFSDQDECSMSFVYETAQNGTIIIYVKGDRDCAHSETIVTGVKVPLLILYIVLGIILIGLILILLFRCYTWHLDRIEYQQFLKEKANAQWDKKHVNPIYTSGIRKYVNPMYGK</sequence>
<evidence type="ECO:0000256" key="20">
    <source>
        <dbReference type="SAM" id="SignalP"/>
    </source>
</evidence>
<dbReference type="PIRSF" id="PIRSF002512">
    <property type="entry name" value="Integrin_B"/>
    <property type="match status" value="1"/>
</dbReference>
<evidence type="ECO:0000256" key="8">
    <source>
        <dbReference type="ARBA" id="ARBA00022737"/>
    </source>
</evidence>
<dbReference type="SUPFAM" id="SSF103575">
    <property type="entry name" value="Plexin repeat"/>
    <property type="match status" value="1"/>
</dbReference>
<feature type="disulfide bond" evidence="17">
    <location>
        <begin position="491"/>
        <end position="508"/>
    </location>
</feature>
<dbReference type="Pfam" id="PF00362">
    <property type="entry name" value="Integrin_beta"/>
    <property type="match status" value="1"/>
</dbReference>
<dbReference type="SMART" id="SM01241">
    <property type="entry name" value="Integrin_b_cyt"/>
    <property type="match status" value="1"/>
</dbReference>
<evidence type="ECO:0000256" key="5">
    <source>
        <dbReference type="ARBA" id="ARBA00022692"/>
    </source>
</evidence>
<feature type="disulfide bond" evidence="17">
    <location>
        <begin position="253"/>
        <end position="294"/>
    </location>
</feature>
<feature type="domain" description="EGF-like" evidence="21">
    <location>
        <begin position="580"/>
        <end position="591"/>
    </location>
</feature>
<dbReference type="InterPro" id="IPR036349">
    <property type="entry name" value="Integrin_bsu_tail_dom_sf"/>
</dbReference>
<feature type="disulfide bond" evidence="17">
    <location>
        <begin position="616"/>
        <end position="664"/>
    </location>
</feature>
<comment type="caution">
    <text evidence="22">The sequence shown here is derived from an EMBL/GenBank/DDBJ whole genome shotgun (WGS) entry which is preliminary data.</text>
</comment>
<dbReference type="Pfam" id="PF17205">
    <property type="entry name" value="PSI_integrin"/>
    <property type="match status" value="1"/>
</dbReference>
<dbReference type="GO" id="GO:0046872">
    <property type="term" value="F:metal ion binding"/>
    <property type="evidence" value="ECO:0007669"/>
    <property type="project" value="UniProtKB-KW"/>
</dbReference>
<dbReference type="InterPro" id="IPR057073">
    <property type="entry name" value="EGF_integrin_2"/>
</dbReference>
<keyword evidence="10" id="KW-0460">Magnesium</keyword>
<dbReference type="GO" id="GO:0005178">
    <property type="term" value="F:integrin binding"/>
    <property type="evidence" value="ECO:0007669"/>
    <property type="project" value="TreeGrafter"/>
</dbReference>
<evidence type="ECO:0000313" key="23">
    <source>
        <dbReference type="Proteomes" id="UP001152320"/>
    </source>
</evidence>
<dbReference type="InterPro" id="IPR040622">
    <property type="entry name" value="EGF_integrin_1"/>
</dbReference>
<dbReference type="AlphaFoldDB" id="A0A9Q0YM72"/>
<keyword evidence="14 19" id="KW-0472">Membrane</keyword>
<evidence type="ECO:0000256" key="12">
    <source>
        <dbReference type="ARBA" id="ARBA00022989"/>
    </source>
</evidence>
<organism evidence="22 23">
    <name type="scientific">Holothuria leucospilota</name>
    <name type="common">Black long sea cucumber</name>
    <name type="synonym">Mertensiothuria leucospilota</name>
    <dbReference type="NCBI Taxonomy" id="206669"/>
    <lineage>
        <taxon>Eukaryota</taxon>
        <taxon>Metazoa</taxon>
        <taxon>Echinodermata</taxon>
        <taxon>Eleutherozoa</taxon>
        <taxon>Echinozoa</taxon>
        <taxon>Holothuroidea</taxon>
        <taxon>Aspidochirotacea</taxon>
        <taxon>Aspidochirotida</taxon>
        <taxon>Holothuriidae</taxon>
        <taxon>Holothuria</taxon>
    </lineage>
</organism>
<feature type="transmembrane region" description="Helical" evidence="19">
    <location>
        <begin position="734"/>
        <end position="753"/>
    </location>
</feature>
<dbReference type="SMART" id="SM00187">
    <property type="entry name" value="INB"/>
    <property type="match status" value="1"/>
</dbReference>
<dbReference type="FunFam" id="3.40.50.410:FF:000002">
    <property type="entry name" value="Integrin beta"/>
    <property type="match status" value="1"/>
</dbReference>
<feature type="disulfide bond" evidence="17">
    <location>
        <begin position="526"/>
        <end position="561"/>
    </location>
</feature>
<dbReference type="SUPFAM" id="SSF69179">
    <property type="entry name" value="Integrin domains"/>
    <property type="match status" value="1"/>
</dbReference>
<evidence type="ECO:0000256" key="14">
    <source>
        <dbReference type="ARBA" id="ARBA00023136"/>
    </source>
</evidence>
<dbReference type="InterPro" id="IPR032695">
    <property type="entry name" value="Integrin_dom_sf"/>
</dbReference>
<dbReference type="SMART" id="SM01242">
    <property type="entry name" value="Integrin_B_tail"/>
    <property type="match status" value="1"/>
</dbReference>
<feature type="disulfide bond" evidence="17">
    <location>
        <begin position="647"/>
        <end position="719"/>
    </location>
</feature>
<dbReference type="InterPro" id="IPR014836">
    <property type="entry name" value="Integrin_bsu_cyt_dom"/>
</dbReference>
<feature type="disulfide bond" evidence="17">
    <location>
        <begin position="451"/>
        <end position="455"/>
    </location>
</feature>
<dbReference type="Gene3D" id="1.20.5.100">
    <property type="entry name" value="Cytochrome c1, transmembrane anchor, C-terminal"/>
    <property type="match status" value="1"/>
</dbReference>
<feature type="disulfide bond" evidence="17">
    <location>
        <begin position="480"/>
        <end position="489"/>
    </location>
</feature>
<dbReference type="FunFam" id="2.10.25.10:FF:000036">
    <property type="entry name" value="Integrin beta"/>
    <property type="match status" value="1"/>
</dbReference>
<dbReference type="PANTHER" id="PTHR10082">
    <property type="entry name" value="INTEGRIN BETA SUBUNIT"/>
    <property type="match status" value="1"/>
</dbReference>
<keyword evidence="5 18" id="KW-0812">Transmembrane</keyword>
<evidence type="ECO:0000256" key="13">
    <source>
        <dbReference type="ARBA" id="ARBA00023037"/>
    </source>
</evidence>
<feature type="disulfide bond" evidence="17">
    <location>
        <begin position="40"/>
        <end position="73"/>
    </location>
</feature>
<keyword evidence="11 18" id="KW-0130">Cell adhesion</keyword>
<evidence type="ECO:0000256" key="7">
    <source>
        <dbReference type="ARBA" id="ARBA00022729"/>
    </source>
</evidence>
<dbReference type="PROSITE" id="PS52047">
    <property type="entry name" value="I_EGF_2"/>
    <property type="match status" value="1"/>
</dbReference>
<accession>A0A9Q0YM72</accession>
<evidence type="ECO:0000256" key="15">
    <source>
        <dbReference type="ARBA" id="ARBA00023157"/>
    </source>
</evidence>
<evidence type="ECO:0000256" key="10">
    <source>
        <dbReference type="ARBA" id="ARBA00022842"/>
    </source>
</evidence>
<dbReference type="PROSITE" id="PS00022">
    <property type="entry name" value="EGF_1"/>
    <property type="match status" value="1"/>
</dbReference>
<dbReference type="InterPro" id="IPR000742">
    <property type="entry name" value="EGF"/>
</dbReference>
<comment type="subcellular location">
    <subcellularLocation>
        <location evidence="1 18">Cell membrane</location>
        <topology evidence="1 18">Single-pass type I membrane protein</topology>
    </subcellularLocation>
</comment>
<dbReference type="PROSITE" id="PS00243">
    <property type="entry name" value="I_EGF_1"/>
    <property type="match status" value="1"/>
</dbReference>
<dbReference type="GO" id="GO:0098609">
    <property type="term" value="P:cell-cell adhesion"/>
    <property type="evidence" value="ECO:0007669"/>
    <property type="project" value="TreeGrafter"/>
</dbReference>
<feature type="disulfide bond" evidence="17">
    <location>
        <begin position="202"/>
        <end position="205"/>
    </location>
</feature>
<feature type="disulfide bond" evidence="17">
    <location>
        <begin position="50"/>
        <end position="62"/>
    </location>
</feature>
<feature type="disulfide bond" evidence="17">
    <location>
        <begin position="466"/>
        <end position="478"/>
    </location>
</feature>
<dbReference type="SUPFAM" id="SSF53300">
    <property type="entry name" value="vWA-like"/>
    <property type="match status" value="1"/>
</dbReference>
<evidence type="ECO:0000256" key="6">
    <source>
        <dbReference type="ARBA" id="ARBA00022723"/>
    </source>
</evidence>
<feature type="disulfide bond" evidence="17">
    <location>
        <begin position="37"/>
        <end position="47"/>
    </location>
</feature>
<name>A0A9Q0YM72_HOLLE</name>
<dbReference type="GO" id="GO:0033627">
    <property type="term" value="P:cell adhesion mediated by integrin"/>
    <property type="evidence" value="ECO:0007669"/>
    <property type="project" value="TreeGrafter"/>
</dbReference>
<gene>
    <name evidence="22" type="ORF">HOLleu_35095</name>
</gene>
<keyword evidence="6" id="KW-0479">Metal-binding</keyword>
<dbReference type="Proteomes" id="UP001152320">
    <property type="component" value="Chromosome 18"/>
</dbReference>
<dbReference type="GO" id="GO:0009986">
    <property type="term" value="C:cell surface"/>
    <property type="evidence" value="ECO:0007669"/>
    <property type="project" value="TreeGrafter"/>
</dbReference>
<dbReference type="InterPro" id="IPR012896">
    <property type="entry name" value="Integrin_bsu_tail"/>
</dbReference>
<keyword evidence="13 18" id="KW-0401">Integrin</keyword>
<feature type="disulfide bond" evidence="17">
    <location>
        <begin position="571"/>
        <end position="608"/>
    </location>
</feature>
<evidence type="ECO:0000259" key="21">
    <source>
        <dbReference type="PROSITE" id="PS00022"/>
    </source>
</evidence>
<comment type="similarity">
    <text evidence="2 18">Belongs to the integrin beta chain family.</text>
</comment>
<dbReference type="InterPro" id="IPR036465">
    <property type="entry name" value="vWFA_dom_sf"/>
</dbReference>
<evidence type="ECO:0000256" key="16">
    <source>
        <dbReference type="ARBA" id="ARBA00023180"/>
    </source>
</evidence>
<evidence type="ECO:0000256" key="3">
    <source>
        <dbReference type="ARBA" id="ARBA00022475"/>
    </source>
</evidence>
<dbReference type="InterPro" id="IPR015812">
    <property type="entry name" value="Integrin_bsu"/>
</dbReference>
<dbReference type="InterPro" id="IPR002369">
    <property type="entry name" value="Integrin_bsu_VWA"/>
</dbReference>
<keyword evidence="12 19" id="KW-1133">Transmembrane helix</keyword>
<evidence type="ECO:0000313" key="22">
    <source>
        <dbReference type="EMBL" id="KAJ8025013.1"/>
    </source>
</evidence>
<reference evidence="22" key="1">
    <citation type="submission" date="2021-10" db="EMBL/GenBank/DDBJ databases">
        <title>Tropical sea cucumber genome reveals ecological adaptation and Cuvierian tubules defense mechanism.</title>
        <authorList>
            <person name="Chen T."/>
        </authorList>
    </citation>
    <scope>NUCLEOTIDE SEQUENCE</scope>
    <source>
        <strain evidence="22">Nanhai2018</strain>
        <tissue evidence="22">Muscle</tissue>
    </source>
</reference>
<dbReference type="GO" id="GO:0007160">
    <property type="term" value="P:cell-matrix adhesion"/>
    <property type="evidence" value="ECO:0007669"/>
    <property type="project" value="TreeGrafter"/>
</dbReference>
<dbReference type="Gene3D" id="2.60.40.1510">
    <property type="entry name" value="ntegrin, alpha v. Chain A, domain 3"/>
    <property type="match status" value="1"/>
</dbReference>
<feature type="disulfide bond" evidence="17">
    <location>
        <begin position="582"/>
        <end position="591"/>
    </location>
</feature>
<keyword evidence="16" id="KW-0325">Glycoprotein</keyword>
<proteinExistence type="inferred from homology"/>
<feature type="disulfide bond" evidence="17">
    <location>
        <begin position="548"/>
        <end position="553"/>
    </location>
</feature>
<dbReference type="Gene3D" id="3.40.50.410">
    <property type="entry name" value="von Willebrand factor, type A domain"/>
    <property type="match status" value="1"/>
</dbReference>
<feature type="chain" id="PRO_5040403471" description="Integrin beta" evidence="20">
    <location>
        <begin position="26"/>
        <end position="800"/>
    </location>
</feature>
<dbReference type="Pfam" id="PF23105">
    <property type="entry name" value="EGF_integrin"/>
    <property type="match status" value="1"/>
</dbReference>
<feature type="disulfide bond" evidence="17">
    <location>
        <begin position="475"/>
        <end position="518"/>
    </location>
</feature>
<evidence type="ECO:0000256" key="9">
    <source>
        <dbReference type="ARBA" id="ARBA00022837"/>
    </source>
</evidence>
<feature type="disulfide bond" evidence="17">
    <location>
        <begin position="427"/>
        <end position="687"/>
    </location>
</feature>
<keyword evidence="4" id="KW-0245">EGF-like domain</keyword>
<dbReference type="Pfam" id="PF18372">
    <property type="entry name" value="I-EGF_1"/>
    <property type="match status" value="1"/>
</dbReference>
<evidence type="ECO:0000256" key="2">
    <source>
        <dbReference type="ARBA" id="ARBA00007449"/>
    </source>
</evidence>
<dbReference type="PANTHER" id="PTHR10082:SF60">
    <property type="entry name" value="INTEGRIN BETA-PS"/>
    <property type="match status" value="1"/>
</dbReference>
<feature type="disulfide bond" evidence="17">
    <location>
        <begin position="614"/>
        <end position="619"/>
    </location>
</feature>
<feature type="disulfide bond" evidence="17">
    <location>
        <begin position="621"/>
        <end position="632"/>
    </location>
</feature>
<feature type="disulfide bond" evidence="17">
    <location>
        <begin position="593"/>
        <end position="600"/>
    </location>
</feature>
<dbReference type="GO" id="GO:0008305">
    <property type="term" value="C:integrin complex"/>
    <property type="evidence" value="ECO:0007669"/>
    <property type="project" value="TreeGrafter"/>
</dbReference>
<evidence type="ECO:0000256" key="17">
    <source>
        <dbReference type="PIRSR" id="PIRSR002512-1"/>
    </source>
</evidence>
<dbReference type="GO" id="GO:0005925">
    <property type="term" value="C:focal adhesion"/>
    <property type="evidence" value="ECO:0007669"/>
    <property type="project" value="TreeGrafter"/>
</dbReference>
<evidence type="ECO:0000256" key="4">
    <source>
        <dbReference type="ARBA" id="ARBA00022536"/>
    </source>
</evidence>
<feature type="disulfide bond" evidence="17">
    <location>
        <begin position="524"/>
        <end position="529"/>
    </location>
</feature>
<dbReference type="OrthoDB" id="410592at2759"/>
<dbReference type="Gene3D" id="2.10.25.10">
    <property type="entry name" value="Laminin"/>
    <property type="match status" value="3"/>
</dbReference>
<feature type="disulfide bond" evidence="17">
    <location>
        <begin position="569"/>
        <end position="580"/>
    </location>
</feature>
<keyword evidence="23" id="KW-1185">Reference proteome</keyword>
<feature type="disulfide bond" evidence="17">
    <location>
        <begin position="641"/>
        <end position="650"/>
    </location>
</feature>
<dbReference type="FunFam" id="2.10.25.10:FF:000075">
    <property type="entry name" value="Integrin beta"/>
    <property type="match status" value="1"/>
</dbReference>
<keyword evidence="15 17" id="KW-1015">Disulfide bond</keyword>